<evidence type="ECO:0000256" key="3">
    <source>
        <dbReference type="ARBA" id="ARBA00005139"/>
    </source>
</evidence>
<comment type="caution">
    <text evidence="14">The sequence shown here is derived from an EMBL/GenBank/DDBJ whole genome shotgun (WGS) entry which is preliminary data.</text>
</comment>
<dbReference type="InterPro" id="IPR045865">
    <property type="entry name" value="ACT-like_dom_sf"/>
</dbReference>
<dbReference type="Gene3D" id="3.30.2130.10">
    <property type="entry name" value="VC0802-like"/>
    <property type="match status" value="1"/>
</dbReference>
<keyword evidence="7" id="KW-0547">Nucleotide-binding</keyword>
<evidence type="ECO:0000256" key="6">
    <source>
        <dbReference type="ARBA" id="ARBA00022679"/>
    </source>
</evidence>
<dbReference type="Pfam" id="PF00696">
    <property type="entry name" value="AA_kinase"/>
    <property type="match status" value="1"/>
</dbReference>
<proteinExistence type="inferred from homology"/>
<dbReference type="FunFam" id="3.30.2130.10:FF:000001">
    <property type="entry name" value="Bifunctional aspartokinase/homoserine dehydrogenase"/>
    <property type="match status" value="1"/>
</dbReference>
<dbReference type="GO" id="GO:0005524">
    <property type="term" value="F:ATP binding"/>
    <property type="evidence" value="ECO:0007669"/>
    <property type="project" value="UniProtKB-KW"/>
</dbReference>
<dbReference type="Proteomes" id="UP000824090">
    <property type="component" value="Unassembled WGS sequence"/>
</dbReference>
<evidence type="ECO:0000256" key="10">
    <source>
        <dbReference type="ARBA" id="ARBA00022915"/>
    </source>
</evidence>
<dbReference type="PROSITE" id="PS51671">
    <property type="entry name" value="ACT"/>
    <property type="match status" value="1"/>
</dbReference>
<comment type="pathway">
    <text evidence="3">Amino-acid biosynthesis; L-threonine biosynthesis; L-threonine from L-aspartate: step 1/5.</text>
</comment>
<dbReference type="CDD" id="cd04916">
    <property type="entry name" value="ACT_AKiii-YclM-BS_2"/>
    <property type="match status" value="1"/>
</dbReference>
<evidence type="ECO:0000256" key="5">
    <source>
        <dbReference type="ARBA" id="ARBA00013059"/>
    </source>
</evidence>
<name>A0A9D1HZJ2_9FIRM</name>
<evidence type="ECO:0000256" key="7">
    <source>
        <dbReference type="ARBA" id="ARBA00022741"/>
    </source>
</evidence>
<keyword evidence="9" id="KW-0067">ATP-binding</keyword>
<organism evidence="14 15">
    <name type="scientific">Candidatus Allocopromorpha excrementigallinarum</name>
    <dbReference type="NCBI Taxonomy" id="2840742"/>
    <lineage>
        <taxon>Bacteria</taxon>
        <taxon>Bacillati</taxon>
        <taxon>Bacillota</taxon>
        <taxon>Clostridia</taxon>
        <taxon>Eubacteriales</taxon>
        <taxon>Eubacteriaceae</taxon>
        <taxon>Eubacteriaceae incertae sedis</taxon>
        <taxon>Candidatus Allocopromorpha</taxon>
    </lineage>
</organism>
<keyword evidence="6" id="KW-0808">Transferase</keyword>
<accession>A0A9D1HZJ2</accession>
<dbReference type="SUPFAM" id="SSF55021">
    <property type="entry name" value="ACT-like"/>
    <property type="match status" value="2"/>
</dbReference>
<evidence type="ECO:0000256" key="4">
    <source>
        <dbReference type="ARBA" id="ARBA00010122"/>
    </source>
</evidence>
<evidence type="ECO:0000256" key="9">
    <source>
        <dbReference type="ARBA" id="ARBA00022840"/>
    </source>
</evidence>
<evidence type="ECO:0000256" key="11">
    <source>
        <dbReference type="ARBA" id="ARBA00023154"/>
    </source>
</evidence>
<dbReference type="Pfam" id="PF22468">
    <property type="entry name" value="ACT_9"/>
    <property type="match status" value="1"/>
</dbReference>
<dbReference type="EMBL" id="DVMP01000066">
    <property type="protein sequence ID" value="HIU25481.1"/>
    <property type="molecule type" value="Genomic_DNA"/>
</dbReference>
<dbReference type="GO" id="GO:0019877">
    <property type="term" value="P:diaminopimelate biosynthetic process"/>
    <property type="evidence" value="ECO:0007669"/>
    <property type="project" value="UniProtKB-KW"/>
</dbReference>
<dbReference type="InterPro" id="IPR054352">
    <property type="entry name" value="ACT_Aspartokinase"/>
</dbReference>
<evidence type="ECO:0000313" key="15">
    <source>
        <dbReference type="Proteomes" id="UP000824090"/>
    </source>
</evidence>
<dbReference type="GO" id="GO:0004072">
    <property type="term" value="F:aspartate kinase activity"/>
    <property type="evidence" value="ECO:0007669"/>
    <property type="project" value="UniProtKB-EC"/>
</dbReference>
<sequence length="223" mass="24574">DPRIVENPKPISTISYKELRELSYMGASVLHEDAIYPARVADIPINIRNTNRPEDPGTMITSEPAKLEEGQIITGIAGSKDFTVIAIYKNFLSSERGFIRRMAGILEDNDISIEHVPTGIDTLSVVMSNKAVDGKLDELMDEFERQLKPDHIEAFEDMALIATVGYGMSFRPGVSAKLFTALAEAGVNIRMIDQGSSEMNIIVGVENKDFETAIKAIYGAFVF</sequence>
<reference evidence="14" key="2">
    <citation type="journal article" date="2021" name="PeerJ">
        <title>Extensive microbial diversity within the chicken gut microbiome revealed by metagenomics and culture.</title>
        <authorList>
            <person name="Gilroy R."/>
            <person name="Ravi A."/>
            <person name="Getino M."/>
            <person name="Pursley I."/>
            <person name="Horton D.L."/>
            <person name="Alikhan N.F."/>
            <person name="Baker D."/>
            <person name="Gharbi K."/>
            <person name="Hall N."/>
            <person name="Watson M."/>
            <person name="Adriaenssens E.M."/>
            <person name="Foster-Nyarko E."/>
            <person name="Jarju S."/>
            <person name="Secka A."/>
            <person name="Antonio M."/>
            <person name="Oren A."/>
            <person name="Chaudhuri R.R."/>
            <person name="La Ragione R."/>
            <person name="Hildebrand F."/>
            <person name="Pallen M.J."/>
        </authorList>
    </citation>
    <scope>NUCLEOTIDE SEQUENCE</scope>
    <source>
        <strain evidence="14">ChiHcec3-6078</strain>
    </source>
</reference>
<dbReference type="GO" id="GO:0009089">
    <property type="term" value="P:lysine biosynthetic process via diaminopimelate"/>
    <property type="evidence" value="ECO:0007669"/>
    <property type="project" value="TreeGrafter"/>
</dbReference>
<dbReference type="GO" id="GO:0005829">
    <property type="term" value="C:cytosol"/>
    <property type="evidence" value="ECO:0007669"/>
    <property type="project" value="TreeGrafter"/>
</dbReference>
<dbReference type="GO" id="GO:0009090">
    <property type="term" value="P:homoserine biosynthetic process"/>
    <property type="evidence" value="ECO:0007669"/>
    <property type="project" value="TreeGrafter"/>
</dbReference>
<evidence type="ECO:0000256" key="2">
    <source>
        <dbReference type="ARBA" id="ARBA00004986"/>
    </source>
</evidence>
<comment type="similarity">
    <text evidence="4">Belongs to the aspartokinase family.</text>
</comment>
<feature type="domain" description="ACT" evidence="13">
    <location>
        <begin position="163"/>
        <end position="223"/>
    </location>
</feature>
<dbReference type="InterPro" id="IPR002912">
    <property type="entry name" value="ACT_dom"/>
</dbReference>
<keyword evidence="11" id="KW-0028">Amino-acid biosynthesis</keyword>
<dbReference type="Gene3D" id="3.40.1160.10">
    <property type="entry name" value="Acetylglutamate kinase-like"/>
    <property type="match status" value="1"/>
</dbReference>
<dbReference type="InterPro" id="IPR036393">
    <property type="entry name" value="AceGlu_kinase-like_sf"/>
</dbReference>
<evidence type="ECO:0000313" key="14">
    <source>
        <dbReference type="EMBL" id="HIU25481.1"/>
    </source>
</evidence>
<evidence type="ECO:0000256" key="1">
    <source>
        <dbReference type="ARBA" id="ARBA00003121"/>
    </source>
</evidence>
<comment type="catalytic activity">
    <reaction evidence="12">
        <text>L-aspartate + ATP = 4-phospho-L-aspartate + ADP</text>
        <dbReference type="Rhea" id="RHEA:23776"/>
        <dbReference type="ChEBI" id="CHEBI:29991"/>
        <dbReference type="ChEBI" id="CHEBI:30616"/>
        <dbReference type="ChEBI" id="CHEBI:57535"/>
        <dbReference type="ChEBI" id="CHEBI:456216"/>
        <dbReference type="EC" id="2.7.2.4"/>
    </reaction>
</comment>
<dbReference type="SUPFAM" id="SSF53633">
    <property type="entry name" value="Carbamate kinase-like"/>
    <property type="match status" value="1"/>
</dbReference>
<keyword evidence="10" id="KW-0220">Diaminopimelate biosynthesis</keyword>
<reference evidence="14" key="1">
    <citation type="submission" date="2020-10" db="EMBL/GenBank/DDBJ databases">
        <authorList>
            <person name="Gilroy R."/>
        </authorList>
    </citation>
    <scope>NUCLEOTIDE SEQUENCE</scope>
    <source>
        <strain evidence="14">ChiHcec3-6078</strain>
    </source>
</reference>
<evidence type="ECO:0000256" key="12">
    <source>
        <dbReference type="ARBA" id="ARBA00047872"/>
    </source>
</evidence>
<dbReference type="EC" id="2.7.2.4" evidence="5"/>
<keyword evidence="11" id="KW-0457">Lysine biosynthesis</keyword>
<dbReference type="AlphaFoldDB" id="A0A9D1HZJ2"/>
<gene>
    <name evidence="14" type="ORF">IAC50_03140</name>
</gene>
<dbReference type="PANTHER" id="PTHR21499">
    <property type="entry name" value="ASPARTATE KINASE"/>
    <property type="match status" value="1"/>
</dbReference>
<feature type="non-terminal residue" evidence="14">
    <location>
        <position position="1"/>
    </location>
</feature>
<evidence type="ECO:0000259" key="13">
    <source>
        <dbReference type="PROSITE" id="PS51671"/>
    </source>
</evidence>
<comment type="pathway">
    <text evidence="2">Amino-acid biosynthesis; L-methionine biosynthesis via de novo pathway; L-homoserine from L-aspartate: step 1/3.</text>
</comment>
<dbReference type="PANTHER" id="PTHR21499:SF67">
    <property type="entry name" value="ASPARTOKINASE 3"/>
    <property type="match status" value="1"/>
</dbReference>
<comment type="function">
    <text evidence="1">Catalyzes the phosphorylation of the beta-carboxyl group of aspartic acid with ATP to yield 4-phospho-L-aspartate, which is involved in the branched biosynthetic pathway leading to the biosynthesis of amino acids threonine, isoleucine and methionine.</text>
</comment>
<dbReference type="InterPro" id="IPR001048">
    <property type="entry name" value="Asp/Glu/Uridylate_kinase"/>
</dbReference>
<protein>
    <recommendedName>
        <fullName evidence="5">aspartate kinase</fullName>
        <ecNumber evidence="5">2.7.2.4</ecNumber>
    </recommendedName>
</protein>
<keyword evidence="8" id="KW-0418">Kinase</keyword>
<evidence type="ECO:0000256" key="8">
    <source>
        <dbReference type="ARBA" id="ARBA00022777"/>
    </source>
</evidence>